<sequence length="142" mass="15909">MRPGGWHRGAHRIPAKPRPTRRSCRSGRNRQCPQESRIAAYETFLQAFGAVEMELREAFADRRAPAVAWGPFNATLQSMSPVASRAGSQDLDELRPFHGRLCEAHLRFVNAARRSLDPAQEHLVRALGPGSLLIAMYFVMQS</sequence>
<dbReference type="Proteomes" id="UP000318103">
    <property type="component" value="Unassembled WGS sequence"/>
</dbReference>
<evidence type="ECO:0000256" key="1">
    <source>
        <dbReference type="SAM" id="MobiDB-lite"/>
    </source>
</evidence>
<keyword evidence="3" id="KW-1185">Reference proteome</keyword>
<evidence type="ECO:0000313" key="3">
    <source>
        <dbReference type="Proteomes" id="UP000318103"/>
    </source>
</evidence>
<proteinExistence type="predicted"/>
<name>A0A542UH20_9ACTN</name>
<feature type="region of interest" description="Disordered" evidence="1">
    <location>
        <begin position="1"/>
        <end position="32"/>
    </location>
</feature>
<gene>
    <name evidence="2" type="ORF">FB563_3401</name>
</gene>
<dbReference type="RefSeq" id="WP_055710328.1">
    <property type="nucleotide sequence ID" value="NZ_LIRI01000494.1"/>
</dbReference>
<reference evidence="2 3" key="1">
    <citation type="submission" date="2019-06" db="EMBL/GenBank/DDBJ databases">
        <title>Sequencing the genomes of 1000 actinobacteria strains.</title>
        <authorList>
            <person name="Klenk H.-P."/>
        </authorList>
    </citation>
    <scope>NUCLEOTIDE SEQUENCE [LARGE SCALE GENOMIC DNA]</scope>
    <source>
        <strain evidence="2 3">DSM 41929</strain>
    </source>
</reference>
<organism evidence="2 3">
    <name type="scientific">Streptomyces puniciscabiei</name>
    <dbReference type="NCBI Taxonomy" id="164348"/>
    <lineage>
        <taxon>Bacteria</taxon>
        <taxon>Bacillati</taxon>
        <taxon>Actinomycetota</taxon>
        <taxon>Actinomycetes</taxon>
        <taxon>Kitasatosporales</taxon>
        <taxon>Streptomycetaceae</taxon>
        <taxon>Streptomyces</taxon>
    </lineage>
</organism>
<accession>A0A542UH20</accession>
<comment type="caution">
    <text evidence="2">The sequence shown here is derived from an EMBL/GenBank/DDBJ whole genome shotgun (WGS) entry which is preliminary data.</text>
</comment>
<dbReference type="EMBL" id="VFNX01000001">
    <property type="protein sequence ID" value="TQK98378.1"/>
    <property type="molecule type" value="Genomic_DNA"/>
</dbReference>
<evidence type="ECO:0000313" key="2">
    <source>
        <dbReference type="EMBL" id="TQK98378.1"/>
    </source>
</evidence>
<protein>
    <submittedName>
        <fullName evidence="2">Uncharacterized protein</fullName>
    </submittedName>
</protein>
<feature type="compositionally biased region" description="Basic residues" evidence="1">
    <location>
        <begin position="8"/>
        <end position="28"/>
    </location>
</feature>
<dbReference type="AlphaFoldDB" id="A0A542UH20"/>